<proteinExistence type="predicted"/>
<keyword evidence="1" id="KW-0816">Tricarboxylic acid cycle</keyword>
<name>A0ABS4ADS5_9PROT</name>
<dbReference type="InterPro" id="IPR011761">
    <property type="entry name" value="ATP-grasp"/>
</dbReference>
<keyword evidence="5" id="KW-1185">Reference proteome</keyword>
<dbReference type="Proteomes" id="UP000681594">
    <property type="component" value="Unassembled WGS sequence"/>
</dbReference>
<dbReference type="Pfam" id="PF13380">
    <property type="entry name" value="CoA_binding_2"/>
    <property type="match status" value="1"/>
</dbReference>
<evidence type="ECO:0000256" key="2">
    <source>
        <dbReference type="PROSITE-ProRule" id="PRU00409"/>
    </source>
</evidence>
<evidence type="ECO:0000313" key="4">
    <source>
        <dbReference type="EMBL" id="MBP0444668.1"/>
    </source>
</evidence>
<dbReference type="SUPFAM" id="SSF51735">
    <property type="entry name" value="NAD(P)-binding Rossmann-fold domains"/>
    <property type="match status" value="1"/>
</dbReference>
<gene>
    <name evidence="4" type="ORF">J8J14_07720</name>
</gene>
<dbReference type="InterPro" id="IPR016102">
    <property type="entry name" value="Succinyl-CoA_synth-like"/>
</dbReference>
<accession>A0ABS4ADS5</accession>
<dbReference type="Gene3D" id="3.30.470.20">
    <property type="entry name" value="ATP-grasp fold, B domain"/>
    <property type="match status" value="1"/>
</dbReference>
<keyword evidence="2" id="KW-0067">ATP-binding</keyword>
<dbReference type="Gene3D" id="3.30.1490.20">
    <property type="entry name" value="ATP-grasp fold, A domain"/>
    <property type="match status" value="1"/>
</dbReference>
<dbReference type="EMBL" id="JAGIZB010000006">
    <property type="protein sequence ID" value="MBP0444668.1"/>
    <property type="molecule type" value="Genomic_DNA"/>
</dbReference>
<dbReference type="SMART" id="SM00881">
    <property type="entry name" value="CoA_binding"/>
    <property type="match status" value="1"/>
</dbReference>
<evidence type="ECO:0000313" key="5">
    <source>
        <dbReference type="Proteomes" id="UP000681594"/>
    </source>
</evidence>
<dbReference type="InterPro" id="IPR036291">
    <property type="entry name" value="NAD(P)-bd_dom_sf"/>
</dbReference>
<reference evidence="4 5" key="1">
    <citation type="submission" date="2021-03" db="EMBL/GenBank/DDBJ databases">
        <authorList>
            <person name="So Y."/>
        </authorList>
    </citation>
    <scope>NUCLEOTIDE SEQUENCE [LARGE SCALE GENOMIC DNA]</scope>
    <source>
        <strain evidence="4 5">SSH11</strain>
    </source>
</reference>
<protein>
    <submittedName>
        <fullName evidence="4">Acetate--CoA ligase family protein</fullName>
    </submittedName>
</protein>
<keyword evidence="2" id="KW-0547">Nucleotide-binding</keyword>
<evidence type="ECO:0000256" key="1">
    <source>
        <dbReference type="ARBA" id="ARBA00022532"/>
    </source>
</evidence>
<organism evidence="4 5">
    <name type="scientific">Pararoseomonas baculiformis</name>
    <dbReference type="NCBI Taxonomy" id="2820812"/>
    <lineage>
        <taxon>Bacteria</taxon>
        <taxon>Pseudomonadati</taxon>
        <taxon>Pseudomonadota</taxon>
        <taxon>Alphaproteobacteria</taxon>
        <taxon>Acetobacterales</taxon>
        <taxon>Acetobacteraceae</taxon>
        <taxon>Pararoseomonas</taxon>
    </lineage>
</organism>
<dbReference type="PANTHER" id="PTHR42793:SF4">
    <property type="entry name" value="BLL6376 PROTEIN"/>
    <property type="match status" value="1"/>
</dbReference>
<dbReference type="Pfam" id="PF13607">
    <property type="entry name" value="Succ_CoA_lig"/>
    <property type="match status" value="1"/>
</dbReference>
<feature type="domain" description="ATP-grasp" evidence="3">
    <location>
        <begin position="499"/>
        <end position="535"/>
    </location>
</feature>
<dbReference type="Gene3D" id="3.40.50.720">
    <property type="entry name" value="NAD(P)-binding Rossmann-like Domain"/>
    <property type="match status" value="1"/>
</dbReference>
<sequence>MDALPYAEPSPGLPLDALSALLAPRSVAVIGASGDASRIGGRPIAAMLERGYQGRILPVNPNRPEIQGLRAYASIAELPEAPDAAIIAVPAASAEQATRELAERGTKAAIMFTAGFAELGEAGAEAQARLLEIARRHGMRLLGPNSLGLFNTANGFYGTFTSSLERGYPNSGPIGIASQSGAYGMHLFSMARDEGMGISCSVTTGNEADLNVGDLIGWMAQDPGTEVIAAYSEGIRDAGSFLAALDLARRNRKPVVMMKVGRSEVGSAAARSHTASIAGDDAVTDAVLAEFGVVRARTTEELLDVARLAVRKVYPAGNTLGVLTVSGGAGVLISDAAEAAGLPMPPMPEDAQAVLRRDLPFCAPANPVDCTAQVLNDLSLVTRFGHSLIRDGGYGSILLFFTHAGGAPSITPRLREELRGLRAAYPDRLLVLSVLADPPQIREFEEDGFTVFADPSRAVAAIHAMGRFGDAFAADRPAPPPALPGFGLPATTPSEAEAKRILARAGIEAAPERACARADEAVAAAEALGFPVVLKILSPDILHKSEIGGVLLGVSDAAAVRDGFALLLQRAASAAPDARIEGVLVAKQLSGGVECILGVHRDPVFGPVAMFGLGGIFVEVLKDVSFRRCPFGEPEAEAMIRSIRGAPLLLGARGRPVADVPALARMLSRLSVFAHQAGPRLAGIDLNPVFAMPEGQGAFAADAVIDIAEDAA</sequence>
<dbReference type="InterPro" id="IPR013815">
    <property type="entry name" value="ATP_grasp_subdomain_1"/>
</dbReference>
<dbReference type="InterPro" id="IPR032875">
    <property type="entry name" value="Succ_CoA_lig_flav_dom"/>
</dbReference>
<keyword evidence="4" id="KW-0436">Ligase</keyword>
<evidence type="ECO:0000259" key="3">
    <source>
        <dbReference type="PROSITE" id="PS50975"/>
    </source>
</evidence>
<dbReference type="InterPro" id="IPR003781">
    <property type="entry name" value="CoA-bd"/>
</dbReference>
<dbReference type="Gene3D" id="3.40.50.261">
    <property type="entry name" value="Succinyl-CoA synthetase domains"/>
    <property type="match status" value="2"/>
</dbReference>
<dbReference type="PROSITE" id="PS50975">
    <property type="entry name" value="ATP_GRASP"/>
    <property type="match status" value="1"/>
</dbReference>
<dbReference type="SUPFAM" id="SSF52210">
    <property type="entry name" value="Succinyl-CoA synthetase domains"/>
    <property type="match status" value="2"/>
</dbReference>
<comment type="caution">
    <text evidence="4">The sequence shown here is derived from an EMBL/GenBank/DDBJ whole genome shotgun (WGS) entry which is preliminary data.</text>
</comment>
<dbReference type="GO" id="GO:0016874">
    <property type="term" value="F:ligase activity"/>
    <property type="evidence" value="ECO:0007669"/>
    <property type="project" value="UniProtKB-KW"/>
</dbReference>
<dbReference type="Pfam" id="PF19045">
    <property type="entry name" value="Ligase_CoA_2"/>
    <property type="match status" value="1"/>
</dbReference>
<dbReference type="SUPFAM" id="SSF56059">
    <property type="entry name" value="Glutathione synthetase ATP-binding domain-like"/>
    <property type="match status" value="1"/>
</dbReference>
<dbReference type="Pfam" id="PF13549">
    <property type="entry name" value="ATP-grasp_5"/>
    <property type="match status" value="1"/>
</dbReference>
<dbReference type="InterPro" id="IPR043938">
    <property type="entry name" value="Ligase_CoA_dom"/>
</dbReference>
<dbReference type="PANTHER" id="PTHR42793">
    <property type="entry name" value="COA BINDING DOMAIN CONTAINING PROTEIN"/>
    <property type="match status" value="1"/>
</dbReference>